<accession>A0A1C4H722</accession>
<dbReference type="Proteomes" id="UP000242610">
    <property type="component" value="Unassembled WGS sequence"/>
</dbReference>
<dbReference type="Pfam" id="PF03602">
    <property type="entry name" value="Cons_hypoth95"/>
    <property type="match status" value="1"/>
</dbReference>
<protein>
    <submittedName>
        <fullName evidence="3">16S rRNA (Guanine966-N2)-methyltransferase</fullName>
    </submittedName>
</protein>
<dbReference type="CDD" id="cd02440">
    <property type="entry name" value="AdoMet_MTases"/>
    <property type="match status" value="1"/>
</dbReference>
<dbReference type="GO" id="GO:0031167">
    <property type="term" value="P:rRNA methylation"/>
    <property type="evidence" value="ECO:0007669"/>
    <property type="project" value="InterPro"/>
</dbReference>
<dbReference type="STRING" id="1505727.GA0061077_1310"/>
<evidence type="ECO:0000256" key="1">
    <source>
        <dbReference type="ARBA" id="ARBA00022603"/>
    </source>
</evidence>
<name>A0A1C4H722_9BIFI</name>
<evidence type="ECO:0000313" key="3">
    <source>
        <dbReference type="EMBL" id="SCC80677.1"/>
    </source>
</evidence>
<dbReference type="NCBIfam" id="TIGR00095">
    <property type="entry name" value="16S rRNA (guanine(966)-N(2))-methyltransferase RsmD"/>
    <property type="match status" value="1"/>
</dbReference>
<dbReference type="PROSITE" id="PS00092">
    <property type="entry name" value="N6_MTASE"/>
    <property type="match status" value="1"/>
</dbReference>
<dbReference type="InterPro" id="IPR029063">
    <property type="entry name" value="SAM-dependent_MTases_sf"/>
</dbReference>
<dbReference type="EMBL" id="FMBL01000003">
    <property type="protein sequence ID" value="SCC80677.1"/>
    <property type="molecule type" value="Genomic_DNA"/>
</dbReference>
<dbReference type="GO" id="GO:0008168">
    <property type="term" value="F:methyltransferase activity"/>
    <property type="evidence" value="ECO:0007669"/>
    <property type="project" value="UniProtKB-KW"/>
</dbReference>
<evidence type="ECO:0000256" key="2">
    <source>
        <dbReference type="ARBA" id="ARBA00022679"/>
    </source>
</evidence>
<keyword evidence="2 3" id="KW-0808">Transferase</keyword>
<dbReference type="Gene3D" id="3.40.50.150">
    <property type="entry name" value="Vaccinia Virus protein VP39"/>
    <property type="match status" value="1"/>
</dbReference>
<reference evidence="4" key="1">
    <citation type="submission" date="2016-08" db="EMBL/GenBank/DDBJ databases">
        <authorList>
            <person name="Varghese N."/>
            <person name="Submissions Spin"/>
        </authorList>
    </citation>
    <scope>NUCLEOTIDE SEQUENCE [LARGE SCALE GENOMIC DNA]</scope>
    <source>
        <strain evidence="4">R-52791</strain>
    </source>
</reference>
<organism evidence="3 4">
    <name type="scientific">Bifidobacterium commune</name>
    <dbReference type="NCBI Taxonomy" id="1505727"/>
    <lineage>
        <taxon>Bacteria</taxon>
        <taxon>Bacillati</taxon>
        <taxon>Actinomycetota</taxon>
        <taxon>Actinomycetes</taxon>
        <taxon>Bifidobacteriales</taxon>
        <taxon>Bifidobacteriaceae</taxon>
        <taxon>Bifidobacterium</taxon>
    </lineage>
</organism>
<sequence>MLRTVSALQARVASMRVIAGRFKGFELAKAKTGTRPTTDRTKEAIFSKLEAWGVLDGVRVLDLFAGTGALGIEALSRGADELVAVESAGPASVSISRTLDLLKRSRSWGSRTMKARVMHKRAERMASGYEGSAFGLIFADPPYAFSTEACNKLIADLTSSAMVDEQTVMVFERSARSESLTMPEGWQVASQRQYGETEVYFIDHE</sequence>
<dbReference type="SUPFAM" id="SSF53335">
    <property type="entry name" value="S-adenosyl-L-methionine-dependent methyltransferases"/>
    <property type="match status" value="1"/>
</dbReference>
<dbReference type="PANTHER" id="PTHR43542">
    <property type="entry name" value="METHYLTRANSFERASE"/>
    <property type="match status" value="1"/>
</dbReference>
<dbReference type="PANTHER" id="PTHR43542:SF1">
    <property type="entry name" value="METHYLTRANSFERASE"/>
    <property type="match status" value="1"/>
</dbReference>
<keyword evidence="4" id="KW-1185">Reference proteome</keyword>
<proteinExistence type="predicted"/>
<dbReference type="GO" id="GO:0003676">
    <property type="term" value="F:nucleic acid binding"/>
    <property type="evidence" value="ECO:0007669"/>
    <property type="project" value="InterPro"/>
</dbReference>
<evidence type="ECO:0000313" key="4">
    <source>
        <dbReference type="Proteomes" id="UP000242610"/>
    </source>
</evidence>
<dbReference type="InterPro" id="IPR004398">
    <property type="entry name" value="RNA_MeTrfase_RsmD"/>
</dbReference>
<dbReference type="PIRSF" id="PIRSF004553">
    <property type="entry name" value="CHP00095"/>
    <property type="match status" value="1"/>
</dbReference>
<keyword evidence="1 3" id="KW-0489">Methyltransferase</keyword>
<gene>
    <name evidence="3" type="ORF">GA0061077_1310</name>
</gene>
<dbReference type="AlphaFoldDB" id="A0A1C4H722"/>
<dbReference type="InterPro" id="IPR002052">
    <property type="entry name" value="DNA_methylase_N6_adenine_CS"/>
</dbReference>